<sequence length="565" mass="65133">MSTLFTPNAWESHPPFQPNGVAHIGSEAAMDVSELASLAEPSGRGKDEGAGHRGKSCSDSRSASPAATHPVAEADSVQADGAPNVKYGLVVTESNKGGAVFVAQQHFTYPGLYEDVRYPVRTLFASPQPPSDMPPRVKRRPRPSPVYENDIAAAGEREHRAQREVSRMWRGVLCRRRLQQARVMDEVLNNRARHIQCWWRSLKARCRRRQLHALRKEWAKERMARYISARVENTKNMIYWQHCRYEGAAVRIQRSVRRYFREKQRRQCELEGLPESEWPPALEPLPCKHRPYFPWRRPCCTAVAHTHVMAVDHAAVTDGQPPSNRTLLQFREGKAEVPTPTQDEVEAINVKTRERNAQRALALSTPESLSRAEWKTENIRHEDLDFNAGVVQRLYRSKQAPIKARTKQLTKVYLEKTARIIARTFRMYVLIKRMRSRRFRTEGQVRARLARRDAEKVEALKVAAVWQRELMDASAMCIQRCWHWYRFERSGVAPPSYAAKQVVPTPPGYGLIDEHIKRERARRWEAMNLMERHEIEKQKHVYLRYVPAATITYKCTGRFAAAPPA</sequence>
<feature type="region of interest" description="Disordered" evidence="1">
    <location>
        <begin position="35"/>
        <end position="79"/>
    </location>
</feature>
<proteinExistence type="predicted"/>
<keyword evidence="3" id="KW-1185">Reference proteome</keyword>
<feature type="region of interest" description="Disordered" evidence="1">
    <location>
        <begin position="1"/>
        <end position="22"/>
    </location>
</feature>
<comment type="caution">
    <text evidence="2">The sequence shown here is derived from an EMBL/GenBank/DDBJ whole genome shotgun (WGS) entry which is preliminary data.</text>
</comment>
<evidence type="ECO:0000313" key="3">
    <source>
        <dbReference type="Proteomes" id="UP000673552"/>
    </source>
</evidence>
<dbReference type="AlphaFoldDB" id="A0A836GEI5"/>
<dbReference type="EMBL" id="JAFEUZ010000019">
    <property type="protein sequence ID" value="KAG5480537.1"/>
    <property type="molecule type" value="Genomic_DNA"/>
</dbReference>
<feature type="region of interest" description="Disordered" evidence="1">
    <location>
        <begin position="124"/>
        <end position="145"/>
    </location>
</feature>
<evidence type="ECO:0000313" key="2">
    <source>
        <dbReference type="EMBL" id="KAG5480537.1"/>
    </source>
</evidence>
<dbReference type="InterPro" id="IPR000048">
    <property type="entry name" value="IQ_motif_EF-hand-BS"/>
</dbReference>
<gene>
    <name evidence="2" type="ORF">LSCM1_06241</name>
</gene>
<dbReference type="KEGG" id="lmat:92516184"/>
<name>A0A836GEI5_9TRYP</name>
<evidence type="ECO:0000256" key="1">
    <source>
        <dbReference type="SAM" id="MobiDB-lite"/>
    </source>
</evidence>
<dbReference type="OrthoDB" id="261536at2759"/>
<dbReference type="GeneID" id="92516184"/>
<dbReference type="SMR" id="A0A836GEI5"/>
<dbReference type="RefSeq" id="XP_067179301.1">
    <property type="nucleotide sequence ID" value="XM_067323672.1"/>
</dbReference>
<accession>A0A836GEI5</accession>
<organism evidence="2 3">
    <name type="scientific">Leishmania martiniquensis</name>
    <dbReference type="NCBI Taxonomy" id="1580590"/>
    <lineage>
        <taxon>Eukaryota</taxon>
        <taxon>Discoba</taxon>
        <taxon>Euglenozoa</taxon>
        <taxon>Kinetoplastea</taxon>
        <taxon>Metakinetoplastina</taxon>
        <taxon>Trypanosomatida</taxon>
        <taxon>Trypanosomatidae</taxon>
        <taxon>Leishmaniinae</taxon>
        <taxon>Leishmania</taxon>
    </lineage>
</organism>
<protein>
    <submittedName>
        <fullName evidence="2">Uncharacterized protein</fullName>
    </submittedName>
</protein>
<dbReference type="Proteomes" id="UP000673552">
    <property type="component" value="Chromosome 19"/>
</dbReference>
<reference evidence="2 3" key="1">
    <citation type="submission" date="2021-03" db="EMBL/GenBank/DDBJ databases">
        <title>Leishmania (Mundinia) martiniquensis Genome sequencing and assembly.</title>
        <authorList>
            <person name="Almutairi H."/>
            <person name="Gatherer D."/>
        </authorList>
    </citation>
    <scope>NUCLEOTIDE SEQUENCE [LARGE SCALE GENOMIC DNA]</scope>
    <source>
        <strain evidence="2">LSCM1</strain>
    </source>
</reference>
<dbReference type="SMART" id="SM00015">
    <property type="entry name" value="IQ"/>
    <property type="match status" value="4"/>
</dbReference>